<accession>A0A4Z2FNL3</accession>
<evidence type="ECO:0000313" key="3">
    <source>
        <dbReference type="Proteomes" id="UP000314294"/>
    </source>
</evidence>
<dbReference type="AlphaFoldDB" id="A0A4Z2FNL3"/>
<dbReference type="EMBL" id="SRLO01001032">
    <property type="protein sequence ID" value="TNN42495.1"/>
    <property type="molecule type" value="Genomic_DNA"/>
</dbReference>
<proteinExistence type="predicted"/>
<evidence type="ECO:0000256" key="1">
    <source>
        <dbReference type="SAM" id="MobiDB-lite"/>
    </source>
</evidence>
<feature type="region of interest" description="Disordered" evidence="1">
    <location>
        <begin position="1"/>
        <end position="117"/>
    </location>
</feature>
<evidence type="ECO:0000313" key="2">
    <source>
        <dbReference type="EMBL" id="TNN42495.1"/>
    </source>
</evidence>
<gene>
    <name evidence="2" type="ORF">EYF80_047340</name>
</gene>
<dbReference type="Proteomes" id="UP000314294">
    <property type="component" value="Unassembled WGS sequence"/>
</dbReference>
<protein>
    <submittedName>
        <fullName evidence="2">Uncharacterized protein</fullName>
    </submittedName>
</protein>
<organism evidence="2 3">
    <name type="scientific">Liparis tanakae</name>
    <name type="common">Tanaka's snailfish</name>
    <dbReference type="NCBI Taxonomy" id="230148"/>
    <lineage>
        <taxon>Eukaryota</taxon>
        <taxon>Metazoa</taxon>
        <taxon>Chordata</taxon>
        <taxon>Craniata</taxon>
        <taxon>Vertebrata</taxon>
        <taxon>Euteleostomi</taxon>
        <taxon>Actinopterygii</taxon>
        <taxon>Neopterygii</taxon>
        <taxon>Teleostei</taxon>
        <taxon>Neoteleostei</taxon>
        <taxon>Acanthomorphata</taxon>
        <taxon>Eupercaria</taxon>
        <taxon>Perciformes</taxon>
        <taxon>Cottioidei</taxon>
        <taxon>Cottales</taxon>
        <taxon>Liparidae</taxon>
        <taxon>Liparis</taxon>
    </lineage>
</organism>
<feature type="compositionally biased region" description="Low complexity" evidence="1">
    <location>
        <begin position="69"/>
        <end position="81"/>
    </location>
</feature>
<keyword evidence="3" id="KW-1185">Reference proteome</keyword>
<feature type="compositionally biased region" description="Acidic residues" evidence="1">
    <location>
        <begin position="89"/>
        <end position="99"/>
    </location>
</feature>
<sequence length="117" mass="13567">MDKRTRGHEDSSGRRHEKYSDCNKHDDHRHNDHRDRRNDDCDKSGAVTPYIAEGQAQRCHTAGAKQAHLQHLSPSHPPTHLHSCHVDDERYDEPDEDREDDRPPVPVNKPLAKDFHV</sequence>
<reference evidence="2 3" key="1">
    <citation type="submission" date="2019-03" db="EMBL/GenBank/DDBJ databases">
        <title>First draft genome of Liparis tanakae, snailfish: a comprehensive survey of snailfish specific genes.</title>
        <authorList>
            <person name="Kim W."/>
            <person name="Song I."/>
            <person name="Jeong J.-H."/>
            <person name="Kim D."/>
            <person name="Kim S."/>
            <person name="Ryu S."/>
            <person name="Song J.Y."/>
            <person name="Lee S.K."/>
        </authorList>
    </citation>
    <scope>NUCLEOTIDE SEQUENCE [LARGE SCALE GENOMIC DNA]</scope>
    <source>
        <tissue evidence="2">Muscle</tissue>
    </source>
</reference>
<feature type="compositionally biased region" description="Basic and acidic residues" evidence="1">
    <location>
        <begin position="1"/>
        <end position="43"/>
    </location>
</feature>
<name>A0A4Z2FNL3_9TELE</name>
<comment type="caution">
    <text evidence="2">The sequence shown here is derived from an EMBL/GenBank/DDBJ whole genome shotgun (WGS) entry which is preliminary data.</text>
</comment>